<dbReference type="Gene3D" id="3.60.10.10">
    <property type="entry name" value="Endonuclease/exonuclease/phosphatase"/>
    <property type="match status" value="1"/>
</dbReference>
<evidence type="ECO:0000313" key="2">
    <source>
        <dbReference type="EMBL" id="GMI97953.1"/>
    </source>
</evidence>
<dbReference type="InterPro" id="IPR036691">
    <property type="entry name" value="Endo/exonu/phosph_ase_sf"/>
</dbReference>
<dbReference type="AlphaFoldDB" id="A0A9W7MDU3"/>
<comment type="caution">
    <text evidence="2">The sequence shown here is derived from an EMBL/GenBank/DDBJ whole genome shotgun (WGS) entry which is preliminary data.</text>
</comment>
<dbReference type="SUPFAM" id="SSF56219">
    <property type="entry name" value="DNase I-like"/>
    <property type="match status" value="1"/>
</dbReference>
<evidence type="ECO:0000313" key="3">
    <source>
        <dbReference type="Proteomes" id="UP001165190"/>
    </source>
</evidence>
<dbReference type="InterPro" id="IPR005135">
    <property type="entry name" value="Endo/exonuclease/phosphatase"/>
</dbReference>
<reference evidence="2" key="1">
    <citation type="submission" date="2023-05" db="EMBL/GenBank/DDBJ databases">
        <title>Genome and transcriptome analyses reveal genes involved in the formation of fine ridges on petal epidermal cells in Hibiscus trionum.</title>
        <authorList>
            <person name="Koshimizu S."/>
            <person name="Masuda S."/>
            <person name="Ishii T."/>
            <person name="Shirasu K."/>
            <person name="Hoshino A."/>
            <person name="Arita M."/>
        </authorList>
    </citation>
    <scope>NUCLEOTIDE SEQUENCE</scope>
    <source>
        <strain evidence="2">Hamamatsu line</strain>
    </source>
</reference>
<dbReference type="Proteomes" id="UP001165190">
    <property type="component" value="Unassembled WGS sequence"/>
</dbReference>
<dbReference type="GO" id="GO:0003824">
    <property type="term" value="F:catalytic activity"/>
    <property type="evidence" value="ECO:0007669"/>
    <property type="project" value="InterPro"/>
</dbReference>
<evidence type="ECO:0000259" key="1">
    <source>
        <dbReference type="Pfam" id="PF03372"/>
    </source>
</evidence>
<dbReference type="PANTHER" id="PTHR33710">
    <property type="entry name" value="BNAC02G09200D PROTEIN"/>
    <property type="match status" value="1"/>
</dbReference>
<protein>
    <recommendedName>
        <fullName evidence="1">Endonuclease/exonuclease/phosphatase domain-containing protein</fullName>
    </recommendedName>
</protein>
<dbReference type="EMBL" id="BSYR01000030">
    <property type="protein sequence ID" value="GMI97953.1"/>
    <property type="molecule type" value="Genomic_DNA"/>
</dbReference>
<keyword evidence="3" id="KW-1185">Reference proteome</keyword>
<accession>A0A9W7MDU3</accession>
<name>A0A9W7MDU3_HIBTR</name>
<gene>
    <name evidence="2" type="ORF">HRI_003464600</name>
</gene>
<organism evidence="2 3">
    <name type="scientific">Hibiscus trionum</name>
    <name type="common">Flower of an hour</name>
    <dbReference type="NCBI Taxonomy" id="183268"/>
    <lineage>
        <taxon>Eukaryota</taxon>
        <taxon>Viridiplantae</taxon>
        <taxon>Streptophyta</taxon>
        <taxon>Embryophyta</taxon>
        <taxon>Tracheophyta</taxon>
        <taxon>Spermatophyta</taxon>
        <taxon>Magnoliopsida</taxon>
        <taxon>eudicotyledons</taxon>
        <taxon>Gunneridae</taxon>
        <taxon>Pentapetalae</taxon>
        <taxon>rosids</taxon>
        <taxon>malvids</taxon>
        <taxon>Malvales</taxon>
        <taxon>Malvaceae</taxon>
        <taxon>Malvoideae</taxon>
        <taxon>Hibiscus</taxon>
    </lineage>
</organism>
<dbReference type="Pfam" id="PF03372">
    <property type="entry name" value="Exo_endo_phos"/>
    <property type="match status" value="1"/>
</dbReference>
<feature type="domain" description="Endonuclease/exonuclease/phosphatase" evidence="1">
    <location>
        <begin position="6"/>
        <end position="227"/>
    </location>
</feature>
<dbReference type="PANTHER" id="PTHR33710:SF64">
    <property type="entry name" value="ENDONUCLEASE_EXONUCLEASE_PHOSPHATASE DOMAIN-CONTAINING PROTEIN"/>
    <property type="match status" value="1"/>
</dbReference>
<proteinExistence type="predicted"/>
<dbReference type="OrthoDB" id="1881450at2759"/>
<sequence length="506" mass="57045">MNCIFLSWNVRGLGKPEKQRAVNRVLVSSKVNIGMLQESKLETISPWVKRRLLSGNLKELASAPSLGASGGIITLWDPRCFTVEKCHVEERLIVVTGSLAKTKSKVGICNIYAPNDLGERRRFFEQLSGIIDTLGIPVILGGDFNSVLTNEERSGVRDCQASMSILGEFIQSTALIDLPLLGGDYTWFRGGGSQAASRLDRFLISPEILQAIPQIIQKVLPRSLSDHCLILLKENSNMSKARTFKWFSHWADDKKYRALVEGICSSNNNENICGTLRLIKSASKKWADERRNKDSDSIPVIEERIAVLEAAAISNPGAADASNEIKELRSTLWKKYRTEEREWLQKSRVKYFKEGDRNTKFFHLTASMRSKVNLISEICVDNSLLTDTEKIKAAFVEFFRSGFNNVNTVPIADFDINVKKLTPLTASKIEEPFTESEIWLAIKAVDGSRAPGPDRFNLDFFKQFWHVLKPSILEFCSNFCQGKLLDKNFNHSYITLIPKKNCPKEL</sequence>